<keyword evidence="2" id="KW-1133">Transmembrane helix</keyword>
<dbReference type="AlphaFoldDB" id="A0A430FAJ1"/>
<gene>
    <name evidence="3" type="ORF">D2E22_0289</name>
</gene>
<protein>
    <submittedName>
        <fullName evidence="3">Uncharacterized protein</fullName>
    </submittedName>
</protein>
<comment type="caution">
    <text evidence="3">The sequence shown here is derived from an EMBL/GenBank/DDBJ whole genome shotgun (WGS) entry which is preliminary data.</text>
</comment>
<feature type="transmembrane region" description="Helical" evidence="2">
    <location>
        <begin position="51"/>
        <end position="75"/>
    </location>
</feature>
<evidence type="ECO:0000313" key="4">
    <source>
        <dbReference type="Proteomes" id="UP000288052"/>
    </source>
</evidence>
<keyword evidence="4" id="KW-1185">Reference proteome</keyword>
<keyword evidence="2" id="KW-0812">Transmembrane</keyword>
<dbReference type="EMBL" id="QXGI01000001">
    <property type="protein sequence ID" value="RSX49828.1"/>
    <property type="molecule type" value="Genomic_DNA"/>
</dbReference>
<proteinExistence type="predicted"/>
<evidence type="ECO:0000256" key="2">
    <source>
        <dbReference type="SAM" id="Phobius"/>
    </source>
</evidence>
<dbReference type="Proteomes" id="UP000288052">
    <property type="component" value="Unassembled WGS sequence"/>
</dbReference>
<evidence type="ECO:0000256" key="1">
    <source>
        <dbReference type="SAM" id="MobiDB-lite"/>
    </source>
</evidence>
<feature type="region of interest" description="Disordered" evidence="1">
    <location>
        <begin position="195"/>
        <end position="215"/>
    </location>
</feature>
<reference evidence="3 4" key="1">
    <citation type="submission" date="2018-09" db="EMBL/GenBank/DDBJ databases">
        <title>Characterization of the phylogenetic diversity of five novel species belonging to the genus Bifidobacterium.</title>
        <authorList>
            <person name="Lugli G.A."/>
            <person name="Duranti S."/>
            <person name="Milani C."/>
        </authorList>
    </citation>
    <scope>NUCLEOTIDE SEQUENCE [LARGE SCALE GENOMIC DNA]</scope>
    <source>
        <strain evidence="3 4">2020B</strain>
    </source>
</reference>
<accession>A0A430FAJ1</accession>
<name>A0A430FAJ1_9BIFI</name>
<evidence type="ECO:0000313" key="3">
    <source>
        <dbReference type="EMBL" id="RSX49828.1"/>
    </source>
</evidence>
<organism evidence="3 4">
    <name type="scientific">Bifidobacterium castoris</name>
    <dbReference type="NCBI Taxonomy" id="2306972"/>
    <lineage>
        <taxon>Bacteria</taxon>
        <taxon>Bacillati</taxon>
        <taxon>Actinomycetota</taxon>
        <taxon>Actinomycetes</taxon>
        <taxon>Bifidobacteriales</taxon>
        <taxon>Bifidobacteriaceae</taxon>
        <taxon>Bifidobacterium</taxon>
    </lineage>
</organism>
<sequence length="215" mass="23951">MLDRHACMTRPACVPSVRLFPVHCIRLRGLFSVLRFACRVFGFPRFGAPFFVFRFSFSVFAVRVFGFWFFGFWVFRFSGFAGRVVGTRRRRGWDACAPRMETENEEPMRRDYRPRVAPAVPAPDRPDAGGVAACRRAAVALLDRCVRRGAGADGCVILSARERAGYMDALAARIRLLDSWLWELELTGGTHRRGVGCRTAGVGRGHGGDDGDGQG</sequence>
<keyword evidence="2" id="KW-0472">Membrane</keyword>